<dbReference type="AlphaFoldDB" id="A0A672LNB6"/>
<evidence type="ECO:0000313" key="3">
    <source>
        <dbReference type="Ensembl" id="ENSSGRP00000024331.1"/>
    </source>
</evidence>
<sequence length="250" mass="27595">MDQLSETLPSILKHFGLKSVIGMAIGAGAYILAKFALDYPAMVEGLVLININPCAEGWMDWAAHKISGWTHAMPDMIISHLFGKEEIQQNHDLIGRYRHHIVNDMNQFNLQLFVKSYNSRRDLEIERPVPGGHITSLCPALLVVGDSSPAVDVVVECNTKLDPTKTTLLKVMPSASMTRLVRSRTASGSSVTSFDGNRSRSHTNEGNRSRSHTNEGRARAHTSDNQRTRSHTDNMDSSVDQAPKSTEVSC</sequence>
<protein>
    <submittedName>
        <fullName evidence="3">Protein NDRG1-like</fullName>
    </submittedName>
</protein>
<reference evidence="3" key="2">
    <citation type="submission" date="2025-09" db="UniProtKB">
        <authorList>
            <consortium name="Ensembl"/>
        </authorList>
    </citation>
    <scope>IDENTIFICATION</scope>
</reference>
<dbReference type="InterPro" id="IPR029058">
    <property type="entry name" value="AB_hydrolase_fold"/>
</dbReference>
<comment type="similarity">
    <text evidence="1">Belongs to the NDRG family.</text>
</comment>
<keyword evidence="4" id="KW-1185">Reference proteome</keyword>
<organism evidence="3 4">
    <name type="scientific">Sinocyclocheilus grahami</name>
    <name type="common">Dianchi golden-line fish</name>
    <name type="synonym">Barbus grahami</name>
    <dbReference type="NCBI Taxonomy" id="75366"/>
    <lineage>
        <taxon>Eukaryota</taxon>
        <taxon>Metazoa</taxon>
        <taxon>Chordata</taxon>
        <taxon>Craniata</taxon>
        <taxon>Vertebrata</taxon>
        <taxon>Euteleostomi</taxon>
        <taxon>Actinopterygii</taxon>
        <taxon>Neopterygii</taxon>
        <taxon>Teleostei</taxon>
        <taxon>Ostariophysi</taxon>
        <taxon>Cypriniformes</taxon>
        <taxon>Cyprinidae</taxon>
        <taxon>Cyprininae</taxon>
        <taxon>Sinocyclocheilus</taxon>
    </lineage>
</organism>
<proteinExistence type="inferred from homology"/>
<evidence type="ECO:0000256" key="2">
    <source>
        <dbReference type="SAM" id="MobiDB-lite"/>
    </source>
</evidence>
<evidence type="ECO:0000256" key="1">
    <source>
        <dbReference type="ARBA" id="ARBA00005598"/>
    </source>
</evidence>
<feature type="compositionally biased region" description="Polar residues" evidence="2">
    <location>
        <begin position="184"/>
        <end position="196"/>
    </location>
</feature>
<reference evidence="3" key="1">
    <citation type="submission" date="2025-08" db="UniProtKB">
        <authorList>
            <consortium name="Ensembl"/>
        </authorList>
    </citation>
    <scope>IDENTIFICATION</scope>
</reference>
<gene>
    <name evidence="3" type="primary">LOC107574713</name>
</gene>
<feature type="compositionally biased region" description="Polar residues" evidence="2">
    <location>
        <begin position="235"/>
        <end position="250"/>
    </location>
</feature>
<dbReference type="SUPFAM" id="SSF53474">
    <property type="entry name" value="alpha/beta-Hydrolases"/>
    <property type="match status" value="1"/>
</dbReference>
<accession>A0A672LNB6</accession>
<dbReference type="PANTHER" id="PTHR11034">
    <property type="entry name" value="N-MYC DOWNSTREAM REGULATED"/>
    <property type="match status" value="1"/>
</dbReference>
<dbReference type="Gene3D" id="3.40.50.1820">
    <property type="entry name" value="alpha/beta hydrolase"/>
    <property type="match status" value="1"/>
</dbReference>
<dbReference type="Ensembl" id="ENSSGRT00000026229.1">
    <property type="protein sequence ID" value="ENSSGRP00000024331.1"/>
    <property type="gene ID" value="ENSSGRG00000014299.1"/>
</dbReference>
<feature type="compositionally biased region" description="Basic and acidic residues" evidence="2">
    <location>
        <begin position="202"/>
        <end position="234"/>
    </location>
</feature>
<dbReference type="InterPro" id="IPR004142">
    <property type="entry name" value="NDRG"/>
</dbReference>
<feature type="region of interest" description="Disordered" evidence="2">
    <location>
        <begin position="178"/>
        <end position="250"/>
    </location>
</feature>
<evidence type="ECO:0000313" key="4">
    <source>
        <dbReference type="Proteomes" id="UP000472262"/>
    </source>
</evidence>
<dbReference type="Pfam" id="PF03096">
    <property type="entry name" value="Ndr"/>
    <property type="match status" value="1"/>
</dbReference>
<name>A0A672LNB6_SINGR</name>
<dbReference type="Proteomes" id="UP000472262">
    <property type="component" value="Unassembled WGS sequence"/>
</dbReference>